<evidence type="ECO:0000256" key="6">
    <source>
        <dbReference type="SAM" id="Phobius"/>
    </source>
</evidence>
<feature type="transmembrane region" description="Helical" evidence="6">
    <location>
        <begin position="103"/>
        <end position="126"/>
    </location>
</feature>
<keyword evidence="4 6" id="KW-0472">Membrane</keyword>
<reference evidence="7 8" key="1">
    <citation type="submission" date="2017-03" db="EMBL/GenBank/DDBJ databases">
        <title>An alternative strategy for trypanosome survival in the mammalian bloodstream revealed through genome and transcriptome analysis of the ubiquitous bovine parasite Trypanosoma (Megatrypanum) theileri.</title>
        <authorList>
            <person name="Kelly S."/>
            <person name="Ivens A."/>
            <person name="Mott A."/>
            <person name="O'Neill E."/>
            <person name="Emms D."/>
            <person name="Macleod O."/>
            <person name="Voorheis P."/>
            <person name="Matthews J."/>
            <person name="Matthews K."/>
            <person name="Carrington M."/>
        </authorList>
    </citation>
    <scope>NUCLEOTIDE SEQUENCE [LARGE SCALE GENOMIC DNA]</scope>
    <source>
        <strain evidence="7">Edinburgh</strain>
    </source>
</reference>
<dbReference type="AlphaFoldDB" id="A0A1X0NSB9"/>
<dbReference type="STRING" id="67003.A0A1X0NSB9"/>
<keyword evidence="8" id="KW-1185">Reference proteome</keyword>
<dbReference type="VEuPathDB" id="TriTrypDB:TM35_000242290"/>
<accession>A0A1X0NSB9</accession>
<gene>
    <name evidence="7" type="ORF">TM35_000242290</name>
</gene>
<keyword evidence="3 6" id="KW-1133">Transmembrane helix</keyword>
<evidence type="ECO:0000313" key="8">
    <source>
        <dbReference type="Proteomes" id="UP000192257"/>
    </source>
</evidence>
<evidence type="ECO:0000256" key="5">
    <source>
        <dbReference type="SAM" id="MobiDB-lite"/>
    </source>
</evidence>
<dbReference type="PANTHER" id="PTHR11040">
    <property type="entry name" value="ZINC/IRON TRANSPORTER"/>
    <property type="match status" value="1"/>
</dbReference>
<dbReference type="GO" id="GO:0005385">
    <property type="term" value="F:zinc ion transmembrane transporter activity"/>
    <property type="evidence" value="ECO:0007669"/>
    <property type="project" value="TreeGrafter"/>
</dbReference>
<feature type="transmembrane region" description="Helical" evidence="6">
    <location>
        <begin position="244"/>
        <end position="263"/>
    </location>
</feature>
<feature type="transmembrane region" description="Helical" evidence="6">
    <location>
        <begin position="307"/>
        <end position="327"/>
    </location>
</feature>
<dbReference type="OrthoDB" id="1100342at2759"/>
<feature type="transmembrane region" description="Helical" evidence="6">
    <location>
        <begin position="275"/>
        <end position="295"/>
    </location>
</feature>
<feature type="transmembrane region" description="Helical" evidence="6">
    <location>
        <begin position="339"/>
        <end position="364"/>
    </location>
</feature>
<dbReference type="GeneID" id="39987421"/>
<evidence type="ECO:0000256" key="2">
    <source>
        <dbReference type="ARBA" id="ARBA00022692"/>
    </source>
</evidence>
<feature type="transmembrane region" description="Helical" evidence="6">
    <location>
        <begin position="149"/>
        <end position="173"/>
    </location>
</feature>
<feature type="compositionally biased region" description="Basic and acidic residues" evidence="5">
    <location>
        <begin position="43"/>
        <end position="53"/>
    </location>
</feature>
<feature type="region of interest" description="Disordered" evidence="5">
    <location>
        <begin position="184"/>
        <end position="205"/>
    </location>
</feature>
<evidence type="ECO:0000256" key="3">
    <source>
        <dbReference type="ARBA" id="ARBA00022989"/>
    </source>
</evidence>
<dbReference type="EMBL" id="NBCO01000024">
    <property type="protein sequence ID" value="ORC87079.1"/>
    <property type="molecule type" value="Genomic_DNA"/>
</dbReference>
<dbReference type="InterPro" id="IPR003689">
    <property type="entry name" value="ZIP"/>
</dbReference>
<proteinExistence type="predicted"/>
<evidence type="ECO:0000313" key="7">
    <source>
        <dbReference type="EMBL" id="ORC87079.1"/>
    </source>
</evidence>
<organism evidence="7 8">
    <name type="scientific">Trypanosoma theileri</name>
    <dbReference type="NCBI Taxonomy" id="67003"/>
    <lineage>
        <taxon>Eukaryota</taxon>
        <taxon>Discoba</taxon>
        <taxon>Euglenozoa</taxon>
        <taxon>Kinetoplastea</taxon>
        <taxon>Metakinetoplastina</taxon>
        <taxon>Trypanosomatida</taxon>
        <taxon>Trypanosomatidae</taxon>
        <taxon>Trypanosoma</taxon>
    </lineage>
</organism>
<feature type="transmembrane region" description="Helical" evidence="6">
    <location>
        <begin position="385"/>
        <end position="405"/>
    </location>
</feature>
<sequence length="406" mass="42700">MGGDTCASLLSKLSSMLDDSGAPCLSMDSHSHSHSHAHSHSSSGDEGHMEHGGHGHHGGCSATHGAYSVPLHVAAIFILLVASFLGTIMPLAGKYVPALRMNLFAVVIAKCVSTGVVMAVALLTMLNHSLHSFMEDCVPTALQSSTYDAYALLFAMVAALLMHMVDVVMDLLLEKWSMEAENRGCSSSTGVVDGNEEDIKRNQGSSTCNVEGCCAEPSSMCELRGCCQGTGVGTLTRLTGARRIAAAVLMEFGLTLHSVFLGISVGITDDSSTKTLLVALSFHQLFEGLALGSRLAEASMHSGMEILLTLIFSFSVPVGAAIGLITMQGSNVSVTGPVFVVLQAIVNAVGGGILLYLGFGLLLNDFPADLRRHAGIKEKHRLWKCLAMFVALWGGAAIMAVLANWH</sequence>
<comment type="caution">
    <text evidence="7">The sequence shown here is derived from an EMBL/GenBank/DDBJ whole genome shotgun (WGS) entry which is preliminary data.</text>
</comment>
<feature type="transmembrane region" description="Helical" evidence="6">
    <location>
        <begin position="71"/>
        <end position="91"/>
    </location>
</feature>
<dbReference type="Pfam" id="PF02535">
    <property type="entry name" value="Zip"/>
    <property type="match status" value="1"/>
</dbReference>
<dbReference type="Proteomes" id="UP000192257">
    <property type="component" value="Unassembled WGS sequence"/>
</dbReference>
<feature type="region of interest" description="Disordered" evidence="5">
    <location>
        <begin position="27"/>
        <end position="57"/>
    </location>
</feature>
<evidence type="ECO:0000256" key="4">
    <source>
        <dbReference type="ARBA" id="ARBA00023136"/>
    </source>
</evidence>
<keyword evidence="2 6" id="KW-0812">Transmembrane</keyword>
<protein>
    <submittedName>
        <fullName evidence="7">Putative cation transporter</fullName>
    </submittedName>
</protein>
<dbReference type="PANTHER" id="PTHR11040:SF44">
    <property type="entry name" value="PROTEIN ZNTC-RELATED"/>
    <property type="match status" value="1"/>
</dbReference>
<evidence type="ECO:0000256" key="1">
    <source>
        <dbReference type="ARBA" id="ARBA00004141"/>
    </source>
</evidence>
<name>A0A1X0NSB9_9TRYP</name>
<dbReference type="GO" id="GO:0005886">
    <property type="term" value="C:plasma membrane"/>
    <property type="evidence" value="ECO:0007669"/>
    <property type="project" value="TreeGrafter"/>
</dbReference>
<comment type="subcellular location">
    <subcellularLocation>
        <location evidence="1">Membrane</location>
        <topology evidence="1">Multi-pass membrane protein</topology>
    </subcellularLocation>
</comment>
<dbReference type="RefSeq" id="XP_028881145.1">
    <property type="nucleotide sequence ID" value="XM_029027641.1"/>
</dbReference>